<accession>A0A161IDX9</accession>
<dbReference type="STRING" id="1300344.I598_1930"/>
<dbReference type="OrthoDB" id="7062584at2"/>
<dbReference type="RefSeq" id="WP_068202769.1">
    <property type="nucleotide sequence ID" value="NZ_CP014209.1"/>
</dbReference>
<dbReference type="AlphaFoldDB" id="A0A161IDX9"/>
<dbReference type="SUPFAM" id="SSF50475">
    <property type="entry name" value="FMN-binding split barrel"/>
    <property type="match status" value="1"/>
</dbReference>
<dbReference type="InterPro" id="IPR024747">
    <property type="entry name" value="Pyridox_Oxase-rel"/>
</dbReference>
<gene>
    <name evidence="1" type="ORF">I598_1930</name>
</gene>
<proteinExistence type="predicted"/>
<dbReference type="InterPro" id="IPR012349">
    <property type="entry name" value="Split_barrel_FMN-bd"/>
</dbReference>
<protein>
    <submittedName>
        <fullName evidence="1">Pyridoxamine 5'-phosphate oxidase</fullName>
    </submittedName>
</protein>
<dbReference type="Gene3D" id="2.30.110.10">
    <property type="entry name" value="Electron Transport, Fmn-binding Protein, Chain A"/>
    <property type="match status" value="1"/>
</dbReference>
<keyword evidence="2" id="KW-1185">Reference proteome</keyword>
<name>A0A161IDX9_9MICO</name>
<reference evidence="1 2" key="1">
    <citation type="submission" date="2016-01" db="EMBL/GenBank/DDBJ databases">
        <title>Complete genome sequence of a soil Actinobacterium, Isoptericola dokdonensis DS-3.</title>
        <authorList>
            <person name="Kwon S.-K."/>
            <person name="Kim J.F."/>
        </authorList>
    </citation>
    <scope>NUCLEOTIDE SEQUENCE [LARGE SCALE GENOMIC DNA]</scope>
    <source>
        <strain evidence="1 2">DS-3</strain>
    </source>
</reference>
<evidence type="ECO:0000313" key="2">
    <source>
        <dbReference type="Proteomes" id="UP000076794"/>
    </source>
</evidence>
<sequence>MSEQATITTLTDDECWEVLAAGSVGRLATAVGGDPEIFPISFGVAGRAVYFVTKAGTKLVELVVNNRVAFETDAWDDTTATSVVVKGVAAILETDADLAAAEEADVEPFAPDGQSIWVRITPTAVSGRRLRR</sequence>
<dbReference type="Pfam" id="PF12900">
    <property type="entry name" value="Pyridox_ox_2"/>
    <property type="match status" value="1"/>
</dbReference>
<organism evidence="1 2">
    <name type="scientific">Isoptericola dokdonensis DS-3</name>
    <dbReference type="NCBI Taxonomy" id="1300344"/>
    <lineage>
        <taxon>Bacteria</taxon>
        <taxon>Bacillati</taxon>
        <taxon>Actinomycetota</taxon>
        <taxon>Actinomycetes</taxon>
        <taxon>Micrococcales</taxon>
        <taxon>Promicromonosporaceae</taxon>
        <taxon>Isoptericola</taxon>
    </lineage>
</organism>
<dbReference type="PATRIC" id="fig|1300344.3.peg.1937"/>
<dbReference type="Proteomes" id="UP000076794">
    <property type="component" value="Chromosome"/>
</dbReference>
<dbReference type="KEGG" id="ido:I598_1930"/>
<dbReference type="EMBL" id="CP014209">
    <property type="protein sequence ID" value="ANC31477.1"/>
    <property type="molecule type" value="Genomic_DNA"/>
</dbReference>
<evidence type="ECO:0000313" key="1">
    <source>
        <dbReference type="EMBL" id="ANC31477.1"/>
    </source>
</evidence>